<feature type="domain" description="Alcohol dehydrogenase-like N-terminal" evidence="6">
    <location>
        <begin position="29"/>
        <end position="138"/>
    </location>
</feature>
<evidence type="ECO:0000256" key="5">
    <source>
        <dbReference type="ARBA" id="ARBA00023002"/>
    </source>
</evidence>
<evidence type="ECO:0000256" key="1">
    <source>
        <dbReference type="ARBA" id="ARBA00001947"/>
    </source>
</evidence>
<evidence type="ECO:0000256" key="2">
    <source>
        <dbReference type="ARBA" id="ARBA00008072"/>
    </source>
</evidence>
<dbReference type="Pfam" id="PF08240">
    <property type="entry name" value="ADH_N"/>
    <property type="match status" value="1"/>
</dbReference>
<dbReference type="RefSeq" id="WP_377185073.1">
    <property type="nucleotide sequence ID" value="NZ_JBHUPD010000002.1"/>
</dbReference>
<dbReference type="InterPro" id="IPR011032">
    <property type="entry name" value="GroES-like_sf"/>
</dbReference>
<keyword evidence="4" id="KW-0862">Zinc</keyword>
<keyword evidence="3" id="KW-0479">Metal-binding</keyword>
<dbReference type="Gene3D" id="3.40.50.720">
    <property type="entry name" value="NAD(P)-binding Rossmann-like Domain"/>
    <property type="match status" value="1"/>
</dbReference>
<dbReference type="PANTHER" id="PTHR42940:SF8">
    <property type="entry name" value="VACUOLAR PROTEIN SORTING-ASSOCIATED PROTEIN 11"/>
    <property type="match status" value="1"/>
</dbReference>
<dbReference type="CDD" id="cd08298">
    <property type="entry name" value="CAD2"/>
    <property type="match status" value="1"/>
</dbReference>
<comment type="similarity">
    <text evidence="2">Belongs to the zinc-containing alcohol dehydrogenase family.</text>
</comment>
<name>A0ABW5YDL1_9SPHI</name>
<dbReference type="Gene3D" id="3.90.180.10">
    <property type="entry name" value="Medium-chain alcohol dehydrogenases, catalytic domain"/>
    <property type="match status" value="1"/>
</dbReference>
<evidence type="ECO:0000256" key="3">
    <source>
        <dbReference type="ARBA" id="ARBA00022723"/>
    </source>
</evidence>
<comment type="caution">
    <text evidence="7">The sequence shown here is derived from an EMBL/GenBank/DDBJ whole genome shotgun (WGS) entry which is preliminary data.</text>
</comment>
<dbReference type="InterPro" id="IPR014187">
    <property type="entry name" value="ADH_Zn_typ-2"/>
</dbReference>
<gene>
    <name evidence="7" type="ORF">ACFS5N_10490</name>
</gene>
<comment type="cofactor">
    <cofactor evidence="1">
        <name>Zn(2+)</name>
        <dbReference type="ChEBI" id="CHEBI:29105"/>
    </cofactor>
</comment>
<evidence type="ECO:0000313" key="7">
    <source>
        <dbReference type="EMBL" id="MFD2872896.1"/>
    </source>
</evidence>
<accession>A0ABW5YDL1</accession>
<keyword evidence="5" id="KW-0560">Oxidoreductase</keyword>
<sequence length="335" mass="35754">MEGQMNAMLLDRPGQPLVYRQIPIPQPGPCQLLLRVIACGVCRTDLHIVDGELAAPKLPLVLGHEVVASVIGCGSEATGFNTGDVVGVPWLGYTCGKCRFCLSGQENLCDNACFTGYTLDGGYAEYMVANARSCFLMPAGYQGAPAAPLLCAGLIGFRSYRMLSQKAVKVGLYGFGAAAHILTQIARAQHKQIFAFTRDGDTEAQLFAIRMGAGWAGSSLDTPPELLDAAIILAPSGELVPKALKDINKGGQVICGGIHMSDIPAFPYSILWGERSVCSVANLTREDGLAFFKQLELSPVKTQTTIFKLSEANEALQQLRKGQLKGAAVLVMDEK</sequence>
<reference evidence="8" key="1">
    <citation type="journal article" date="2019" name="Int. J. Syst. Evol. Microbiol.">
        <title>The Global Catalogue of Microorganisms (GCM) 10K type strain sequencing project: providing services to taxonomists for standard genome sequencing and annotation.</title>
        <authorList>
            <consortium name="The Broad Institute Genomics Platform"/>
            <consortium name="The Broad Institute Genome Sequencing Center for Infectious Disease"/>
            <person name="Wu L."/>
            <person name="Ma J."/>
        </authorList>
    </citation>
    <scope>NUCLEOTIDE SEQUENCE [LARGE SCALE GENOMIC DNA]</scope>
    <source>
        <strain evidence="8">KCTC 22437</strain>
    </source>
</reference>
<dbReference type="SUPFAM" id="SSF51735">
    <property type="entry name" value="NAD(P)-binding Rossmann-fold domains"/>
    <property type="match status" value="1"/>
</dbReference>
<dbReference type="PANTHER" id="PTHR42940">
    <property type="entry name" value="ALCOHOL DEHYDROGENASE 1-RELATED"/>
    <property type="match status" value="1"/>
</dbReference>
<dbReference type="InterPro" id="IPR013154">
    <property type="entry name" value="ADH-like_N"/>
</dbReference>
<evidence type="ECO:0000259" key="6">
    <source>
        <dbReference type="Pfam" id="PF08240"/>
    </source>
</evidence>
<dbReference type="NCBIfam" id="TIGR02822">
    <property type="entry name" value="adh_fam_2"/>
    <property type="match status" value="1"/>
</dbReference>
<dbReference type="InterPro" id="IPR036291">
    <property type="entry name" value="NAD(P)-bd_dom_sf"/>
</dbReference>
<evidence type="ECO:0000313" key="8">
    <source>
        <dbReference type="Proteomes" id="UP001597557"/>
    </source>
</evidence>
<keyword evidence="8" id="KW-1185">Reference proteome</keyword>
<evidence type="ECO:0000256" key="4">
    <source>
        <dbReference type="ARBA" id="ARBA00022833"/>
    </source>
</evidence>
<organism evidence="7 8">
    <name type="scientific">Mucilaginibacter ximonensis</name>
    <dbReference type="NCBI Taxonomy" id="538021"/>
    <lineage>
        <taxon>Bacteria</taxon>
        <taxon>Pseudomonadati</taxon>
        <taxon>Bacteroidota</taxon>
        <taxon>Sphingobacteriia</taxon>
        <taxon>Sphingobacteriales</taxon>
        <taxon>Sphingobacteriaceae</taxon>
        <taxon>Mucilaginibacter</taxon>
    </lineage>
</organism>
<dbReference type="Proteomes" id="UP001597557">
    <property type="component" value="Unassembled WGS sequence"/>
</dbReference>
<dbReference type="EMBL" id="JBHUPD010000002">
    <property type="protein sequence ID" value="MFD2872896.1"/>
    <property type="molecule type" value="Genomic_DNA"/>
</dbReference>
<protein>
    <submittedName>
        <fullName evidence="7">Zinc-dependent alcohol dehydrogenase family protein</fullName>
    </submittedName>
</protein>
<dbReference type="SUPFAM" id="SSF50129">
    <property type="entry name" value="GroES-like"/>
    <property type="match status" value="1"/>
</dbReference>
<proteinExistence type="inferred from homology"/>